<name>A0A2U3MU04_9GAMM</name>
<sequence>MVKFKLKYHQLFIALTLAISTSSFAEVTLINKDHLFNDQDNFKLTTHGSLRLQALNFDSYNESNASQKYRRNGYSATSRMYANADYKVNDDLHFIAGYQNFINPPKILDWDGHYRKGDENVTTEQAYFGVSSNTYGTLKYGKMYSVYYDVVGTKTDLWDYNTLAQPQTWSPVAYYDGTQASRKTLRYEKKNKYFDVYAAYLFKDQTYPEGLQYQRKSGEEIAIDVHLNKSLSWATSYKHNKASLDDQQNKHNFSQDAIASALFYFDGQWMFGLGGGWYKNLLPNYNALGQSTPANLHQFLDTEAYGVEYYAGYNFNIANYGIRFVQPYIMGNYLKYTSGYHFSRRDNGVGVAVRFNHGIGFDYERLYTKDTSGTPDMHLFRLRYEW</sequence>
<evidence type="ECO:0000313" key="3">
    <source>
        <dbReference type="EMBL" id="SPL68891.1"/>
    </source>
</evidence>
<accession>A0A2U3MU04</accession>
<evidence type="ECO:0000313" key="4">
    <source>
        <dbReference type="Proteomes" id="UP000245974"/>
    </source>
</evidence>
<dbReference type="InterPro" id="IPR050298">
    <property type="entry name" value="Gram-neg_bact_OMP"/>
</dbReference>
<dbReference type="EMBL" id="OOGT01000002">
    <property type="protein sequence ID" value="SPL68891.1"/>
    <property type="molecule type" value="Genomic_DNA"/>
</dbReference>
<gene>
    <name evidence="3" type="ORF">KPC_0069</name>
</gene>
<keyword evidence="4" id="KW-1185">Reference proteome</keyword>
<dbReference type="InParanoid" id="A0A2U3MU04"/>
<dbReference type="PANTHER" id="PTHR34501:SF2">
    <property type="entry name" value="OUTER MEMBRANE PORIN F-RELATED"/>
    <property type="match status" value="1"/>
</dbReference>
<feature type="signal peptide" evidence="2">
    <location>
        <begin position="1"/>
        <end position="25"/>
    </location>
</feature>
<proteinExistence type="predicted"/>
<dbReference type="AlphaFoldDB" id="A0A2U3MU04"/>
<feature type="chain" id="PRO_5015744900" description="Porin" evidence="2">
    <location>
        <begin position="26"/>
        <end position="386"/>
    </location>
</feature>
<dbReference type="InterPro" id="IPR023614">
    <property type="entry name" value="Porin_dom_sf"/>
</dbReference>
<evidence type="ECO:0000256" key="2">
    <source>
        <dbReference type="SAM" id="SignalP"/>
    </source>
</evidence>
<evidence type="ECO:0000256" key="1">
    <source>
        <dbReference type="ARBA" id="ARBA00022729"/>
    </source>
</evidence>
<organism evidence="3 4">
    <name type="scientific">Acinetobacter stercoris</name>
    <dbReference type="NCBI Taxonomy" id="2126983"/>
    <lineage>
        <taxon>Bacteria</taxon>
        <taxon>Pseudomonadati</taxon>
        <taxon>Pseudomonadota</taxon>
        <taxon>Gammaproteobacteria</taxon>
        <taxon>Moraxellales</taxon>
        <taxon>Moraxellaceae</taxon>
        <taxon>Acinetobacter</taxon>
    </lineage>
</organism>
<dbReference type="PANTHER" id="PTHR34501">
    <property type="entry name" value="PROTEIN YDDL-RELATED"/>
    <property type="match status" value="1"/>
</dbReference>
<reference evidence="4" key="1">
    <citation type="submission" date="2018-03" db="EMBL/GenBank/DDBJ databases">
        <authorList>
            <person name="Blom J."/>
        </authorList>
    </citation>
    <scope>NUCLEOTIDE SEQUENCE [LARGE SCALE GENOMIC DNA]</scope>
    <source>
        <strain evidence="4">KPC-SM-21</strain>
    </source>
</reference>
<protein>
    <recommendedName>
        <fullName evidence="5">Porin</fullName>
    </recommendedName>
</protein>
<dbReference type="Proteomes" id="UP000245974">
    <property type="component" value="Unassembled WGS sequence"/>
</dbReference>
<evidence type="ECO:0008006" key="5">
    <source>
        <dbReference type="Google" id="ProtNLM"/>
    </source>
</evidence>
<dbReference type="RefSeq" id="WP_121972465.1">
    <property type="nucleotide sequence ID" value="NZ_OOGT01000002.1"/>
</dbReference>
<dbReference type="OrthoDB" id="6674170at2"/>
<dbReference type="Gene3D" id="2.40.160.10">
    <property type="entry name" value="Porin"/>
    <property type="match status" value="1"/>
</dbReference>
<dbReference type="SUPFAM" id="SSF56935">
    <property type="entry name" value="Porins"/>
    <property type="match status" value="1"/>
</dbReference>
<keyword evidence="1 2" id="KW-0732">Signal</keyword>